<dbReference type="SUPFAM" id="SSF140731">
    <property type="entry name" value="PA2201 C-terminal domain-like"/>
    <property type="match status" value="1"/>
</dbReference>
<feature type="domain" description="PoNi C-terminal" evidence="2">
    <location>
        <begin position="140"/>
        <end position="258"/>
    </location>
</feature>
<dbReference type="AlphaFoldDB" id="A0A3N4V5B6"/>
<dbReference type="Gene3D" id="1.10.3920.10">
    <property type="entry name" value="PA2201 C-terminal domain-like"/>
    <property type="match status" value="1"/>
</dbReference>
<accession>A0A3N4V5B6</accession>
<dbReference type="EMBL" id="RKQN01000003">
    <property type="protein sequence ID" value="RPE77173.1"/>
    <property type="molecule type" value="Genomic_DNA"/>
</dbReference>
<evidence type="ECO:0000313" key="4">
    <source>
        <dbReference type="Proteomes" id="UP000269708"/>
    </source>
</evidence>
<evidence type="ECO:0000259" key="1">
    <source>
        <dbReference type="Pfam" id="PF08928"/>
    </source>
</evidence>
<dbReference type="Pfam" id="PF08928">
    <property type="entry name" value="PoNi_N"/>
    <property type="match status" value="1"/>
</dbReference>
<reference evidence="3 4" key="1">
    <citation type="submission" date="2018-11" db="EMBL/GenBank/DDBJ databases">
        <title>Genomic Encyclopedia of Type Strains, Phase IV (KMG-IV): sequencing the most valuable type-strain genomes for metagenomic binning, comparative biology and taxonomic classification.</title>
        <authorList>
            <person name="Goeker M."/>
        </authorList>
    </citation>
    <scope>NUCLEOTIDE SEQUENCE [LARGE SCALE GENOMIC DNA]</scope>
    <source>
        <strain evidence="3 4">DSM 25623</strain>
    </source>
</reference>
<dbReference type="InterPro" id="IPR015025">
    <property type="entry name" value="PoNi_C"/>
</dbReference>
<protein>
    <submittedName>
        <fullName evidence="3">Uncharacterized protein DUF1910</fullName>
    </submittedName>
</protein>
<dbReference type="RefSeq" id="WP_123770758.1">
    <property type="nucleotide sequence ID" value="NZ_RKQN01000003.1"/>
</dbReference>
<dbReference type="InterPro" id="IPR015024">
    <property type="entry name" value="PoNi_N"/>
</dbReference>
<dbReference type="OrthoDB" id="6058444at2"/>
<gene>
    <name evidence="3" type="ORF">EDC50_2438</name>
</gene>
<dbReference type="InterPro" id="IPR028983">
    <property type="entry name" value="PA2201-like_C"/>
</dbReference>
<organism evidence="3 4">
    <name type="scientific">Vulcaniibacterium tengchongense</name>
    <dbReference type="NCBI Taxonomy" id="1273429"/>
    <lineage>
        <taxon>Bacteria</taxon>
        <taxon>Pseudomonadati</taxon>
        <taxon>Pseudomonadota</taxon>
        <taxon>Gammaproteobacteria</taxon>
        <taxon>Lysobacterales</taxon>
        <taxon>Lysobacteraceae</taxon>
        <taxon>Vulcaniibacterium</taxon>
    </lineage>
</organism>
<evidence type="ECO:0000313" key="3">
    <source>
        <dbReference type="EMBL" id="RPE77173.1"/>
    </source>
</evidence>
<name>A0A3N4V5B6_9GAMM</name>
<feature type="domain" description="PoNi N-terminal" evidence="1">
    <location>
        <begin position="2"/>
        <end position="132"/>
    </location>
</feature>
<keyword evidence="4" id="KW-1185">Reference proteome</keyword>
<sequence>MRDNRSTKAYWDEWILFSEERICKVQKIRESSSPKNTSYESQYVRDLAWRYLRLMLQKYSRGDAVGDFGQYFLGFLDAWEESEQIGKQVWGEEEQFRRHAWGVNLDHYIDCFWLTGLALALDISDELWRRLLALMGNEGEDALLDRVIASRQPGRTIGNKLCFPDVYRPLLVAIDASADQQPQLLRKFVENWFVRLKGAGHPSFPSAHRTPYWYFYGDKNLEGGAYFGRWCIEAVAAAKAFGIDDRLCLDHPNYPGDLLQDGRSPRYPDAMPVANEAVVPSRPVSGASWLRRLLGRS</sequence>
<dbReference type="Pfam" id="PF08929">
    <property type="entry name" value="PoNi_C"/>
    <property type="match status" value="1"/>
</dbReference>
<evidence type="ECO:0000259" key="2">
    <source>
        <dbReference type="Pfam" id="PF08929"/>
    </source>
</evidence>
<dbReference type="Proteomes" id="UP000269708">
    <property type="component" value="Unassembled WGS sequence"/>
</dbReference>
<comment type="caution">
    <text evidence="3">The sequence shown here is derived from an EMBL/GenBank/DDBJ whole genome shotgun (WGS) entry which is preliminary data.</text>
</comment>
<proteinExistence type="predicted"/>